<dbReference type="HOGENOM" id="CLU_086356_8_3_6"/>
<feature type="transmembrane region" description="Helical" evidence="9">
    <location>
        <begin position="49"/>
        <end position="66"/>
    </location>
</feature>
<feature type="transmembrane region" description="Helical" evidence="9">
    <location>
        <begin position="12"/>
        <end position="29"/>
    </location>
</feature>
<comment type="subunit">
    <text evidence="9">The complex comprises the extracytoplasmic solute receptor protein and the two transmembrane proteins.</text>
</comment>
<dbReference type="AlphaFoldDB" id="F2JZQ4"/>
<dbReference type="eggNOG" id="COG3090">
    <property type="taxonomic scope" value="Bacteria"/>
</dbReference>
<evidence type="ECO:0000256" key="8">
    <source>
        <dbReference type="ARBA" id="ARBA00038436"/>
    </source>
</evidence>
<evidence type="ECO:0000313" key="11">
    <source>
        <dbReference type="EMBL" id="ADZ90908.1"/>
    </source>
</evidence>
<keyword evidence="2 9" id="KW-0813">Transport</keyword>
<comment type="function">
    <text evidence="9">Part of the tripartite ATP-independent periplasmic (TRAP) transport system.</text>
</comment>
<evidence type="ECO:0000313" key="12">
    <source>
        <dbReference type="Proteomes" id="UP000001062"/>
    </source>
</evidence>
<evidence type="ECO:0000256" key="2">
    <source>
        <dbReference type="ARBA" id="ARBA00022448"/>
    </source>
</evidence>
<evidence type="ECO:0000256" key="4">
    <source>
        <dbReference type="ARBA" id="ARBA00022519"/>
    </source>
</evidence>
<dbReference type="PANTHER" id="PTHR35011:SF10">
    <property type="entry name" value="TRAP TRANSPORTER SMALL PERMEASE PROTEIN"/>
    <property type="match status" value="1"/>
</dbReference>
<dbReference type="PATRIC" id="fig|717774.3.peg.1709"/>
<organism evidence="11 12">
    <name type="scientific">Marinomonas mediterranea (strain ATCC 700492 / JCM 21426 / NBRC 103028 / MMB-1)</name>
    <dbReference type="NCBI Taxonomy" id="717774"/>
    <lineage>
        <taxon>Bacteria</taxon>
        <taxon>Pseudomonadati</taxon>
        <taxon>Pseudomonadota</taxon>
        <taxon>Gammaproteobacteria</taxon>
        <taxon>Oceanospirillales</taxon>
        <taxon>Oceanospirillaceae</taxon>
        <taxon>Marinomonas</taxon>
    </lineage>
</organism>
<dbReference type="InterPro" id="IPR055348">
    <property type="entry name" value="DctQ"/>
</dbReference>
<evidence type="ECO:0000256" key="5">
    <source>
        <dbReference type="ARBA" id="ARBA00022692"/>
    </source>
</evidence>
<keyword evidence="5 9" id="KW-0812">Transmembrane</keyword>
<dbReference type="GO" id="GO:0022857">
    <property type="term" value="F:transmembrane transporter activity"/>
    <property type="evidence" value="ECO:0007669"/>
    <property type="project" value="UniProtKB-UniRule"/>
</dbReference>
<evidence type="ECO:0000256" key="6">
    <source>
        <dbReference type="ARBA" id="ARBA00022989"/>
    </source>
</evidence>
<dbReference type="GO" id="GO:0005886">
    <property type="term" value="C:plasma membrane"/>
    <property type="evidence" value="ECO:0007669"/>
    <property type="project" value="UniProtKB-SubCell"/>
</dbReference>
<dbReference type="InterPro" id="IPR007387">
    <property type="entry name" value="TRAP_DctQ"/>
</dbReference>
<evidence type="ECO:0000256" key="1">
    <source>
        <dbReference type="ARBA" id="ARBA00004429"/>
    </source>
</evidence>
<accession>F2JZQ4</accession>
<reference evidence="11 12" key="1">
    <citation type="journal article" date="2012" name="Stand. Genomic Sci.">
        <title>Complete genome sequence of the melanogenic marine bacterium Marinomonas mediterranea type strain (MMB-1(T)).</title>
        <authorList>
            <person name="Lucas-Elio P."/>
            <person name="Goodwin L."/>
            <person name="Woyke T."/>
            <person name="Pitluck S."/>
            <person name="Nolan M."/>
            <person name="Kyrpides N.C."/>
            <person name="Detter J.C."/>
            <person name="Copeland A."/>
            <person name="Teshima H."/>
            <person name="Bruce D."/>
            <person name="Detter C."/>
            <person name="Tapia R."/>
            <person name="Han S."/>
            <person name="Land M.L."/>
            <person name="Ivanova N."/>
            <person name="Mikhailova N."/>
            <person name="Johnston A.W."/>
            <person name="Sanchez-Amat A."/>
        </authorList>
    </citation>
    <scope>NUCLEOTIDE SEQUENCE [LARGE SCALE GENOMIC DNA]</scope>
    <source>
        <strain evidence="12">ATCC 700492 / JCM 21426 / NBRC 103028 / MMB-1</strain>
    </source>
</reference>
<dbReference type="PANTHER" id="PTHR35011">
    <property type="entry name" value="2,3-DIKETO-L-GULONATE TRAP TRANSPORTER SMALL PERMEASE PROTEIN YIAM"/>
    <property type="match status" value="1"/>
</dbReference>
<proteinExistence type="inferred from homology"/>
<keyword evidence="3" id="KW-1003">Cell membrane</keyword>
<evidence type="ECO:0000256" key="7">
    <source>
        <dbReference type="ARBA" id="ARBA00023136"/>
    </source>
</evidence>
<dbReference type="OrthoDB" id="4250245at2"/>
<dbReference type="Pfam" id="PF04290">
    <property type="entry name" value="DctQ"/>
    <property type="match status" value="1"/>
</dbReference>
<feature type="transmembrane region" description="Helical" evidence="9">
    <location>
        <begin position="86"/>
        <end position="108"/>
    </location>
</feature>
<keyword evidence="12" id="KW-1185">Reference proteome</keyword>
<dbReference type="KEGG" id="mme:Marme_1645"/>
<name>F2JZQ4_MARM1</name>
<evidence type="ECO:0000256" key="3">
    <source>
        <dbReference type="ARBA" id="ARBA00022475"/>
    </source>
</evidence>
<sequence length="183" mass="20693">MKFIEHAIERLTIIFGSAVLVMMVLQIVVDVSMRTFADKGLTATSELVSHYYMVMVSFLPVAYSELRRRHVEATIFTDYLNLKKRLVVELFGFVLSVLIYGILCWGTLQEALSNTAKGAYIESGVTVFYTWPSYWILPVSFGLMTFVLTFRVISTFSQFFNGRIDTQAASPNALNITVTEGEK</sequence>
<dbReference type="GO" id="GO:0015740">
    <property type="term" value="P:C4-dicarboxylate transport"/>
    <property type="evidence" value="ECO:0007669"/>
    <property type="project" value="TreeGrafter"/>
</dbReference>
<feature type="domain" description="Tripartite ATP-independent periplasmic transporters DctQ component" evidence="10">
    <location>
        <begin position="23"/>
        <end position="155"/>
    </location>
</feature>
<dbReference type="EMBL" id="CP002583">
    <property type="protein sequence ID" value="ADZ90908.1"/>
    <property type="molecule type" value="Genomic_DNA"/>
</dbReference>
<keyword evidence="4 9" id="KW-0997">Cell inner membrane</keyword>
<dbReference type="STRING" id="717774.Marme_1645"/>
<dbReference type="Proteomes" id="UP000001062">
    <property type="component" value="Chromosome"/>
</dbReference>
<comment type="subcellular location">
    <subcellularLocation>
        <location evidence="1 9">Cell inner membrane</location>
        <topology evidence="1 9">Multi-pass membrane protein</topology>
    </subcellularLocation>
</comment>
<gene>
    <name evidence="11" type="ordered locus">Marme_1645</name>
</gene>
<feature type="transmembrane region" description="Helical" evidence="9">
    <location>
        <begin position="134"/>
        <end position="153"/>
    </location>
</feature>
<evidence type="ECO:0000259" key="10">
    <source>
        <dbReference type="Pfam" id="PF04290"/>
    </source>
</evidence>
<evidence type="ECO:0000256" key="9">
    <source>
        <dbReference type="RuleBase" id="RU369079"/>
    </source>
</evidence>
<comment type="similarity">
    <text evidence="8 9">Belongs to the TRAP transporter small permease family.</text>
</comment>
<protein>
    <recommendedName>
        <fullName evidence="9">TRAP transporter small permease protein</fullName>
    </recommendedName>
</protein>
<keyword evidence="6 9" id="KW-1133">Transmembrane helix</keyword>
<keyword evidence="7 9" id="KW-0472">Membrane</keyword>
<dbReference type="RefSeq" id="WP_013660813.1">
    <property type="nucleotide sequence ID" value="NC_015276.1"/>
</dbReference>